<feature type="region of interest" description="Disordered" evidence="1">
    <location>
        <begin position="1"/>
        <end position="23"/>
    </location>
</feature>
<comment type="caution">
    <text evidence="2">The sequence shown here is derived from an EMBL/GenBank/DDBJ whole genome shotgun (WGS) entry which is preliminary data.</text>
</comment>
<dbReference type="Proteomes" id="UP001224775">
    <property type="component" value="Unassembled WGS sequence"/>
</dbReference>
<proteinExistence type="predicted"/>
<organism evidence="2 3">
    <name type="scientific">Skeletonema marinoi</name>
    <dbReference type="NCBI Taxonomy" id="267567"/>
    <lineage>
        <taxon>Eukaryota</taxon>
        <taxon>Sar</taxon>
        <taxon>Stramenopiles</taxon>
        <taxon>Ochrophyta</taxon>
        <taxon>Bacillariophyta</taxon>
        <taxon>Coscinodiscophyceae</taxon>
        <taxon>Thalassiosirophycidae</taxon>
        <taxon>Thalassiosirales</taxon>
        <taxon>Skeletonemataceae</taxon>
        <taxon>Skeletonema</taxon>
        <taxon>Skeletonema marinoi-dohrnii complex</taxon>
    </lineage>
</organism>
<evidence type="ECO:0000256" key="1">
    <source>
        <dbReference type="SAM" id="MobiDB-lite"/>
    </source>
</evidence>
<feature type="compositionally biased region" description="Basic residues" evidence="1">
    <location>
        <begin position="1"/>
        <end position="19"/>
    </location>
</feature>
<feature type="compositionally biased region" description="Low complexity" evidence="1">
    <location>
        <begin position="63"/>
        <end position="77"/>
    </location>
</feature>
<accession>A0AAD9D9V6</accession>
<keyword evidence="3" id="KW-1185">Reference proteome</keyword>
<reference evidence="2" key="1">
    <citation type="submission" date="2023-06" db="EMBL/GenBank/DDBJ databases">
        <title>Survivors Of The Sea: Transcriptome response of Skeletonema marinoi to long-term dormancy.</title>
        <authorList>
            <person name="Pinder M.I.M."/>
            <person name="Kourtchenko O."/>
            <person name="Robertson E.K."/>
            <person name="Larsson T."/>
            <person name="Maumus F."/>
            <person name="Osuna-Cruz C.M."/>
            <person name="Vancaester E."/>
            <person name="Stenow R."/>
            <person name="Vandepoele K."/>
            <person name="Ploug H."/>
            <person name="Bruchert V."/>
            <person name="Godhe A."/>
            <person name="Topel M."/>
        </authorList>
    </citation>
    <scope>NUCLEOTIDE SEQUENCE</scope>
    <source>
        <strain evidence="2">R05AC</strain>
    </source>
</reference>
<sequence length="317" mass="35229">MSSTLHRLRRRMSMKKRRSGISVKENSEHCLTPDTEIMHVSVEHVGDDAATQRELTMTTSDESANAAPAAALPSNNSEVEGAADIDDAANDNIAPAPAATPTSNEKGKQLFQQQLPLISPREEAEEALSMPSITAYSTVNYFEPSVEENNVDAHTYACDKMNPIPTQAQKPKEISQLQRSSNFGIIEINVDDMDDVSDIENPEPLPFQEEENNVCFQVFNESLCTSKTNTNQLSDQMDDNDLISLPHLTVVTPEDGEKSRGRNTSTRRSSRSHKTHDESFQTYIEDSYNDIIQTLTNSTKECGLTDTLDEIRNGLFQ</sequence>
<name>A0AAD9D9V6_9STRA</name>
<feature type="region of interest" description="Disordered" evidence="1">
    <location>
        <begin position="57"/>
        <end position="78"/>
    </location>
</feature>
<dbReference type="AlphaFoldDB" id="A0AAD9D9V6"/>
<evidence type="ECO:0000313" key="3">
    <source>
        <dbReference type="Proteomes" id="UP001224775"/>
    </source>
</evidence>
<feature type="region of interest" description="Disordered" evidence="1">
    <location>
        <begin position="251"/>
        <end position="280"/>
    </location>
</feature>
<gene>
    <name evidence="2" type="ORF">QTG54_010908</name>
</gene>
<dbReference type="EMBL" id="JATAAI010000021">
    <property type="protein sequence ID" value="KAK1738239.1"/>
    <property type="molecule type" value="Genomic_DNA"/>
</dbReference>
<protein>
    <submittedName>
        <fullName evidence="2">Uncharacterized protein</fullName>
    </submittedName>
</protein>
<evidence type="ECO:0000313" key="2">
    <source>
        <dbReference type="EMBL" id="KAK1738239.1"/>
    </source>
</evidence>